<keyword evidence="5" id="KW-0255">Endonuclease</keyword>
<dbReference type="AlphaFoldDB" id="A0A9Q3J0Y6"/>
<evidence type="ECO:0000256" key="15">
    <source>
        <dbReference type="SAM" id="MobiDB-lite"/>
    </source>
</evidence>
<evidence type="ECO:0000256" key="3">
    <source>
        <dbReference type="ARBA" id="ARBA00022722"/>
    </source>
</evidence>
<keyword evidence="1" id="KW-0815">Transposition</keyword>
<dbReference type="PROSITE" id="PS50994">
    <property type="entry name" value="INTEGRASE"/>
    <property type="match status" value="1"/>
</dbReference>
<dbReference type="GO" id="GO:0003887">
    <property type="term" value="F:DNA-directed DNA polymerase activity"/>
    <property type="evidence" value="ECO:0007669"/>
    <property type="project" value="UniProtKB-KW"/>
</dbReference>
<accession>A0A9Q3J0Y6</accession>
<evidence type="ECO:0000256" key="2">
    <source>
        <dbReference type="ARBA" id="ARBA00022695"/>
    </source>
</evidence>
<evidence type="ECO:0000256" key="10">
    <source>
        <dbReference type="ARBA" id="ARBA00022918"/>
    </source>
</evidence>
<dbReference type="GO" id="GO:0046872">
    <property type="term" value="F:metal ion binding"/>
    <property type="evidence" value="ECO:0007669"/>
    <property type="project" value="UniProtKB-KW"/>
</dbReference>
<keyword evidence="7" id="KW-0460">Magnesium</keyword>
<keyword evidence="18" id="KW-1185">Reference proteome</keyword>
<dbReference type="InterPro" id="IPR001584">
    <property type="entry name" value="Integrase_cat-core"/>
</dbReference>
<dbReference type="EMBL" id="AVOT02060040">
    <property type="protein sequence ID" value="MBW0553589.1"/>
    <property type="molecule type" value="Genomic_DNA"/>
</dbReference>
<protein>
    <recommendedName>
        <fullName evidence="16">Integrase catalytic domain-containing protein</fullName>
    </recommendedName>
</protein>
<evidence type="ECO:0000256" key="12">
    <source>
        <dbReference type="ARBA" id="ARBA00023172"/>
    </source>
</evidence>
<evidence type="ECO:0000313" key="17">
    <source>
        <dbReference type="EMBL" id="MBW0553589.1"/>
    </source>
</evidence>
<sequence>MENWQNQKIRKLIYDRGGEFLNQKFETLANECGVVHTFASPKTPEHNGFVERANHTILEKACCLMNPTSLPNQYSAEAINTEVFLLNLSPTHSRDGKYHQFLWSKIFLNLTRLQTFGCQSVIHNIKRQQDWELSSPVQEGILLGFENEGTAYHILRLDDLNIVVTRNATFNEKAFPSIPGKPNSVQWMINRIDELLPLTDIHTDTQREENSLYDPEDSLDVARYHETNNENRNGSDWSNEGKPNQFPDESSCDSPVGCSDHLNNETNSHSHKELMNIHKKRVKVIGPRHPTLITSNIDSMHILPY</sequence>
<evidence type="ECO:0000256" key="9">
    <source>
        <dbReference type="ARBA" id="ARBA00022908"/>
    </source>
</evidence>
<comment type="caution">
    <text evidence="17">The sequence shown here is derived from an EMBL/GenBank/DDBJ whole genome shotgun (WGS) entry which is preliminary data.</text>
</comment>
<dbReference type="GO" id="GO:0032196">
    <property type="term" value="P:transposition"/>
    <property type="evidence" value="ECO:0007669"/>
    <property type="project" value="UniProtKB-KW"/>
</dbReference>
<gene>
    <name evidence="17" type="ORF">O181_093304</name>
</gene>
<evidence type="ECO:0000256" key="7">
    <source>
        <dbReference type="ARBA" id="ARBA00022842"/>
    </source>
</evidence>
<dbReference type="Proteomes" id="UP000765509">
    <property type="component" value="Unassembled WGS sequence"/>
</dbReference>
<keyword evidence="8" id="KW-0694">RNA-binding</keyword>
<comment type="catalytic activity">
    <reaction evidence="13">
        <text>DNA(n) + a 2'-deoxyribonucleoside 5'-triphosphate = DNA(n+1) + diphosphate</text>
        <dbReference type="Rhea" id="RHEA:22508"/>
        <dbReference type="Rhea" id="RHEA-COMP:17339"/>
        <dbReference type="Rhea" id="RHEA-COMP:17340"/>
        <dbReference type="ChEBI" id="CHEBI:33019"/>
        <dbReference type="ChEBI" id="CHEBI:61560"/>
        <dbReference type="ChEBI" id="CHEBI:173112"/>
        <dbReference type="EC" id="2.7.7.49"/>
    </reaction>
</comment>
<evidence type="ECO:0000256" key="6">
    <source>
        <dbReference type="ARBA" id="ARBA00022801"/>
    </source>
</evidence>
<keyword evidence="12" id="KW-0233">DNA recombination</keyword>
<dbReference type="InterPro" id="IPR057670">
    <property type="entry name" value="SH3_retrovirus"/>
</dbReference>
<keyword evidence="9" id="KW-0229">DNA integration</keyword>
<dbReference type="GO" id="GO:0016787">
    <property type="term" value="F:hydrolase activity"/>
    <property type="evidence" value="ECO:0007669"/>
    <property type="project" value="UniProtKB-KW"/>
</dbReference>
<dbReference type="PANTHER" id="PTHR42648:SF11">
    <property type="entry name" value="TRANSPOSON TY4-P GAG-POL POLYPROTEIN"/>
    <property type="match status" value="1"/>
</dbReference>
<evidence type="ECO:0000256" key="14">
    <source>
        <dbReference type="ARBA" id="ARBA00049244"/>
    </source>
</evidence>
<dbReference type="InterPro" id="IPR036397">
    <property type="entry name" value="RNaseH_sf"/>
</dbReference>
<keyword evidence="11" id="KW-0808">Transferase</keyword>
<dbReference type="GO" id="GO:0003964">
    <property type="term" value="F:RNA-directed DNA polymerase activity"/>
    <property type="evidence" value="ECO:0007669"/>
    <property type="project" value="UniProtKB-KW"/>
</dbReference>
<reference evidence="17" key="1">
    <citation type="submission" date="2021-03" db="EMBL/GenBank/DDBJ databases">
        <title>Draft genome sequence of rust myrtle Austropuccinia psidii MF-1, a brazilian biotype.</title>
        <authorList>
            <person name="Quecine M.C."/>
            <person name="Pachon D.M.R."/>
            <person name="Bonatelli M.L."/>
            <person name="Correr F.H."/>
            <person name="Franceschini L.M."/>
            <person name="Leite T.F."/>
            <person name="Margarido G.R.A."/>
            <person name="Almeida C.A."/>
            <person name="Ferrarezi J.A."/>
            <person name="Labate C.A."/>
        </authorList>
    </citation>
    <scope>NUCLEOTIDE SEQUENCE</scope>
    <source>
        <strain evidence="17">MF-1</strain>
    </source>
</reference>
<dbReference type="GO" id="GO:0015074">
    <property type="term" value="P:DNA integration"/>
    <property type="evidence" value="ECO:0007669"/>
    <property type="project" value="UniProtKB-KW"/>
</dbReference>
<keyword evidence="3" id="KW-0540">Nuclease</keyword>
<keyword evidence="6" id="KW-0378">Hydrolase</keyword>
<comment type="catalytic activity">
    <reaction evidence="14">
        <text>DNA(n) + a 2'-deoxyribonucleoside 5'-triphosphate = DNA(n+1) + diphosphate</text>
        <dbReference type="Rhea" id="RHEA:22508"/>
        <dbReference type="Rhea" id="RHEA-COMP:17339"/>
        <dbReference type="Rhea" id="RHEA-COMP:17340"/>
        <dbReference type="ChEBI" id="CHEBI:33019"/>
        <dbReference type="ChEBI" id="CHEBI:61560"/>
        <dbReference type="ChEBI" id="CHEBI:173112"/>
        <dbReference type="EC" id="2.7.7.7"/>
    </reaction>
</comment>
<feature type="compositionally biased region" description="Polar residues" evidence="15">
    <location>
        <begin position="230"/>
        <end position="242"/>
    </location>
</feature>
<evidence type="ECO:0000256" key="13">
    <source>
        <dbReference type="ARBA" id="ARBA00048173"/>
    </source>
</evidence>
<keyword evidence="10" id="KW-0695">RNA-directed DNA polymerase</keyword>
<keyword evidence="4" id="KW-0479">Metal-binding</keyword>
<feature type="region of interest" description="Disordered" evidence="15">
    <location>
        <begin position="228"/>
        <end position="267"/>
    </location>
</feature>
<proteinExistence type="predicted"/>
<dbReference type="OrthoDB" id="3261476at2759"/>
<evidence type="ECO:0000256" key="4">
    <source>
        <dbReference type="ARBA" id="ARBA00022723"/>
    </source>
</evidence>
<dbReference type="SUPFAM" id="SSF53098">
    <property type="entry name" value="Ribonuclease H-like"/>
    <property type="match status" value="1"/>
</dbReference>
<feature type="domain" description="Integrase catalytic" evidence="16">
    <location>
        <begin position="1"/>
        <end position="107"/>
    </location>
</feature>
<name>A0A9Q3J0Y6_9BASI</name>
<dbReference type="InterPro" id="IPR039537">
    <property type="entry name" value="Retrotran_Ty1/copia-like"/>
</dbReference>
<evidence type="ECO:0000256" key="11">
    <source>
        <dbReference type="ARBA" id="ARBA00022932"/>
    </source>
</evidence>
<evidence type="ECO:0000259" key="16">
    <source>
        <dbReference type="PROSITE" id="PS50994"/>
    </source>
</evidence>
<dbReference type="GO" id="GO:0006310">
    <property type="term" value="P:DNA recombination"/>
    <property type="evidence" value="ECO:0007669"/>
    <property type="project" value="UniProtKB-KW"/>
</dbReference>
<dbReference type="PANTHER" id="PTHR42648">
    <property type="entry name" value="TRANSPOSASE, PUTATIVE-RELATED"/>
    <property type="match status" value="1"/>
</dbReference>
<keyword evidence="11" id="KW-0239">DNA-directed DNA polymerase</keyword>
<dbReference type="Pfam" id="PF25597">
    <property type="entry name" value="SH3_retrovirus"/>
    <property type="match status" value="1"/>
</dbReference>
<dbReference type="GO" id="GO:0005634">
    <property type="term" value="C:nucleus"/>
    <property type="evidence" value="ECO:0007669"/>
    <property type="project" value="UniProtKB-ARBA"/>
</dbReference>
<dbReference type="GO" id="GO:0003723">
    <property type="term" value="F:RNA binding"/>
    <property type="evidence" value="ECO:0007669"/>
    <property type="project" value="UniProtKB-KW"/>
</dbReference>
<evidence type="ECO:0000313" key="18">
    <source>
        <dbReference type="Proteomes" id="UP000765509"/>
    </source>
</evidence>
<dbReference type="GO" id="GO:0004519">
    <property type="term" value="F:endonuclease activity"/>
    <property type="evidence" value="ECO:0007669"/>
    <property type="project" value="UniProtKB-KW"/>
</dbReference>
<evidence type="ECO:0000256" key="5">
    <source>
        <dbReference type="ARBA" id="ARBA00022759"/>
    </source>
</evidence>
<dbReference type="Gene3D" id="3.30.420.10">
    <property type="entry name" value="Ribonuclease H-like superfamily/Ribonuclease H"/>
    <property type="match status" value="1"/>
</dbReference>
<keyword evidence="2" id="KW-0548">Nucleotidyltransferase</keyword>
<dbReference type="InterPro" id="IPR012337">
    <property type="entry name" value="RNaseH-like_sf"/>
</dbReference>
<organism evidence="17 18">
    <name type="scientific">Austropuccinia psidii MF-1</name>
    <dbReference type="NCBI Taxonomy" id="1389203"/>
    <lineage>
        <taxon>Eukaryota</taxon>
        <taxon>Fungi</taxon>
        <taxon>Dikarya</taxon>
        <taxon>Basidiomycota</taxon>
        <taxon>Pucciniomycotina</taxon>
        <taxon>Pucciniomycetes</taxon>
        <taxon>Pucciniales</taxon>
        <taxon>Sphaerophragmiaceae</taxon>
        <taxon>Austropuccinia</taxon>
    </lineage>
</organism>
<evidence type="ECO:0000256" key="8">
    <source>
        <dbReference type="ARBA" id="ARBA00022884"/>
    </source>
</evidence>
<evidence type="ECO:0000256" key="1">
    <source>
        <dbReference type="ARBA" id="ARBA00022578"/>
    </source>
</evidence>